<evidence type="ECO:0000313" key="1">
    <source>
        <dbReference type="WBParaSite" id="MCU_002999-RA"/>
    </source>
</evidence>
<accession>A0A5K3ETJ8</accession>
<protein>
    <submittedName>
        <fullName evidence="1">Uncharacterized protein</fullName>
    </submittedName>
</protein>
<organism evidence="1">
    <name type="scientific">Mesocestoides corti</name>
    <name type="common">Flatworm</name>
    <dbReference type="NCBI Taxonomy" id="53468"/>
    <lineage>
        <taxon>Eukaryota</taxon>
        <taxon>Metazoa</taxon>
        <taxon>Spiralia</taxon>
        <taxon>Lophotrochozoa</taxon>
        <taxon>Platyhelminthes</taxon>
        <taxon>Cestoda</taxon>
        <taxon>Eucestoda</taxon>
        <taxon>Cyclophyllidea</taxon>
        <taxon>Mesocestoididae</taxon>
        <taxon>Mesocestoides</taxon>
    </lineage>
</organism>
<reference evidence="1" key="1">
    <citation type="submission" date="2019-11" db="UniProtKB">
        <authorList>
            <consortium name="WormBaseParasite"/>
        </authorList>
    </citation>
    <scope>IDENTIFICATION</scope>
</reference>
<name>A0A5K3ETJ8_MESCO</name>
<proteinExistence type="predicted"/>
<dbReference type="WBParaSite" id="MCU_002999-RA">
    <property type="protein sequence ID" value="MCU_002999-RA"/>
    <property type="gene ID" value="MCU_002999"/>
</dbReference>
<sequence>MDGQSIFLISDSAATSAAFREQCERIFCFCRKSSATVEQTSYQDQGLGSVTNGGSIFLSPFAHSTASSNVRLGASVASVFIPSRRLSSSSLGSRVFGAGERRTTPRARPSAGLSRTVLNDIGERVQLKLS</sequence>
<dbReference type="AlphaFoldDB" id="A0A5K3ETJ8"/>